<evidence type="ECO:0000256" key="1">
    <source>
        <dbReference type="ARBA" id="ARBA00004826"/>
    </source>
</evidence>
<dbReference type="EMBL" id="MFAR01000037">
    <property type="protein sequence ID" value="OGD84419.1"/>
    <property type="molecule type" value="Genomic_DNA"/>
</dbReference>
<dbReference type="NCBIfam" id="TIGR02150">
    <property type="entry name" value="IPP_isom_1"/>
    <property type="match status" value="1"/>
</dbReference>
<dbReference type="GO" id="GO:0009240">
    <property type="term" value="P:isopentenyl diphosphate biosynthetic process"/>
    <property type="evidence" value="ECO:0007669"/>
    <property type="project" value="TreeGrafter"/>
</dbReference>
<dbReference type="PANTHER" id="PTHR10885:SF0">
    <property type="entry name" value="ISOPENTENYL-DIPHOSPHATE DELTA-ISOMERASE"/>
    <property type="match status" value="1"/>
</dbReference>
<dbReference type="Proteomes" id="UP000177921">
    <property type="component" value="Unassembled WGS sequence"/>
</dbReference>
<evidence type="ECO:0000313" key="9">
    <source>
        <dbReference type="Proteomes" id="UP000177921"/>
    </source>
</evidence>
<dbReference type="NCBIfam" id="NF002995">
    <property type="entry name" value="PRK03759.1"/>
    <property type="match status" value="1"/>
</dbReference>
<evidence type="ECO:0000256" key="4">
    <source>
        <dbReference type="ARBA" id="ARBA00023229"/>
    </source>
</evidence>
<dbReference type="EC" id="5.3.3.2" evidence="3 6"/>
<dbReference type="PANTHER" id="PTHR10885">
    <property type="entry name" value="ISOPENTENYL-DIPHOSPHATE DELTA-ISOMERASE"/>
    <property type="match status" value="1"/>
</dbReference>
<dbReference type="GO" id="GO:0004452">
    <property type="term" value="F:isopentenyl-diphosphate delta-isomerase activity"/>
    <property type="evidence" value="ECO:0007669"/>
    <property type="project" value="UniProtKB-UniRule"/>
</dbReference>
<comment type="caution">
    <text evidence="8">The sequence shown here is derived from an EMBL/GenBank/DDBJ whole genome shotgun (WGS) entry which is preliminary data.</text>
</comment>
<protein>
    <recommendedName>
        <fullName evidence="3 6">Isopentenyl-diphosphate delta-isomerase</fullName>
        <ecNumber evidence="3 6">5.3.3.2</ecNumber>
    </recommendedName>
</protein>
<evidence type="ECO:0000256" key="2">
    <source>
        <dbReference type="ARBA" id="ARBA00007579"/>
    </source>
</evidence>
<gene>
    <name evidence="8" type="ORF">A2618_02050</name>
</gene>
<sequence length="184" mass="21729">MQRQVVLVDENDREVGTTDIDQAHLGKGQKHRALSVVLYRKKQGKTELLLQKRAETKPVFKGLWANTMCTNMRPGDEYMMRAVTRLEEEMGIKMRVEDLRTLYRFSYEANDWTNPGWGENELDTVVVGEWLGQMKLNPEEVEEAKWMGWEELQRDVKNKPEEYAPWLRMIVKDNRLIINSKKEK</sequence>
<comment type="pathway">
    <text evidence="1">Isoprenoid biosynthesis; dimethylallyl diphosphate biosynthesis; dimethylallyl diphosphate from isopentenyl diphosphate: step 1/1.</text>
</comment>
<dbReference type="PROSITE" id="PS51462">
    <property type="entry name" value="NUDIX"/>
    <property type="match status" value="1"/>
</dbReference>
<dbReference type="Pfam" id="PF00293">
    <property type="entry name" value="NUDIX"/>
    <property type="match status" value="1"/>
</dbReference>
<dbReference type="SUPFAM" id="SSF55811">
    <property type="entry name" value="Nudix"/>
    <property type="match status" value="1"/>
</dbReference>
<dbReference type="PIRSF" id="PIRSF018427">
    <property type="entry name" value="Isopntndiph_ism"/>
    <property type="match status" value="1"/>
</dbReference>
<evidence type="ECO:0000313" key="8">
    <source>
        <dbReference type="EMBL" id="OGD84419.1"/>
    </source>
</evidence>
<organism evidence="8 9">
    <name type="scientific">Candidatus Collierbacteria bacterium RIFOXYD1_FULL_46_26</name>
    <dbReference type="NCBI Taxonomy" id="1817732"/>
    <lineage>
        <taxon>Bacteria</taxon>
        <taxon>Candidatus Collieribacteriota</taxon>
    </lineage>
</organism>
<dbReference type="GO" id="GO:0005737">
    <property type="term" value="C:cytoplasm"/>
    <property type="evidence" value="ECO:0007669"/>
    <property type="project" value="TreeGrafter"/>
</dbReference>
<dbReference type="Gene3D" id="3.90.79.10">
    <property type="entry name" value="Nucleoside Triphosphate Pyrophosphohydrolase"/>
    <property type="match status" value="1"/>
</dbReference>
<proteinExistence type="inferred from homology"/>
<feature type="domain" description="Nudix hydrolase" evidence="7">
    <location>
        <begin position="29"/>
        <end position="169"/>
    </location>
</feature>
<evidence type="ECO:0000256" key="3">
    <source>
        <dbReference type="ARBA" id="ARBA00012057"/>
    </source>
</evidence>
<name>A0A1F5FXT4_9BACT</name>
<keyword evidence="5 8" id="KW-0413">Isomerase</keyword>
<dbReference type="InterPro" id="IPR011876">
    <property type="entry name" value="IsopentenylPP_isomerase_typ1"/>
</dbReference>
<dbReference type="InterPro" id="IPR015797">
    <property type="entry name" value="NUDIX_hydrolase-like_dom_sf"/>
</dbReference>
<keyword evidence="4" id="KW-0414">Isoprene biosynthesis</keyword>
<dbReference type="AlphaFoldDB" id="A0A1F5FXT4"/>
<evidence type="ECO:0000256" key="6">
    <source>
        <dbReference type="NCBIfam" id="TIGR02150"/>
    </source>
</evidence>
<evidence type="ECO:0000256" key="5">
    <source>
        <dbReference type="ARBA" id="ARBA00023235"/>
    </source>
</evidence>
<reference evidence="8 9" key="1">
    <citation type="journal article" date="2016" name="Nat. Commun.">
        <title>Thousands of microbial genomes shed light on interconnected biogeochemical processes in an aquifer system.</title>
        <authorList>
            <person name="Anantharaman K."/>
            <person name="Brown C.T."/>
            <person name="Hug L.A."/>
            <person name="Sharon I."/>
            <person name="Castelle C.J."/>
            <person name="Probst A.J."/>
            <person name="Thomas B.C."/>
            <person name="Singh A."/>
            <person name="Wilkins M.J."/>
            <person name="Karaoz U."/>
            <person name="Brodie E.L."/>
            <person name="Williams K.H."/>
            <person name="Hubbard S.S."/>
            <person name="Banfield J.F."/>
        </authorList>
    </citation>
    <scope>NUCLEOTIDE SEQUENCE [LARGE SCALE GENOMIC DNA]</scope>
</reference>
<dbReference type="UniPathway" id="UPA00059">
    <property type="reaction ID" value="UER00104"/>
</dbReference>
<dbReference type="CDD" id="cd02885">
    <property type="entry name" value="NUDIX_IPP_Isomerase"/>
    <property type="match status" value="1"/>
</dbReference>
<dbReference type="GO" id="GO:0050992">
    <property type="term" value="P:dimethylallyl diphosphate biosynthetic process"/>
    <property type="evidence" value="ECO:0007669"/>
    <property type="project" value="UniProtKB-UniPathway"/>
</dbReference>
<evidence type="ECO:0000259" key="7">
    <source>
        <dbReference type="PROSITE" id="PS51462"/>
    </source>
</evidence>
<dbReference type="InterPro" id="IPR000086">
    <property type="entry name" value="NUDIX_hydrolase_dom"/>
</dbReference>
<comment type="similarity">
    <text evidence="2">Belongs to the IPP isomerase type 1 family.</text>
</comment>
<accession>A0A1F5FXT4</accession>